<dbReference type="Gene3D" id="3.40.930.10">
    <property type="entry name" value="Mannitol-specific EII, Chain A"/>
    <property type="match status" value="1"/>
</dbReference>
<dbReference type="PROSITE" id="PS00372">
    <property type="entry name" value="PTS_EIIA_TYPE_2_HIS"/>
    <property type="match status" value="1"/>
</dbReference>
<sequence>MLNRHVKLIRLILKNEHHYLNADEIASYLNVSNRTVRNDIKYINSEVYSELIVSVKGKGYQLNKTRYTKQALEQLLDKQMINEDNNLIKLAYQLLMSKQSVTLNHIAEQFMLSKNEINDYIRRIQEWCDTYDVTLKIVKKKGITVSGNEMNIRNAILHLNQLTHHDVSIEDFIISEIPKAHREVMVHSITMHLNHHGIQTSQIRIQQLLVHLIIIYKRQHESNESWVINQEAHGIAKSIIQDINQKLKYHLNEETSRLFSFFISYYFEKYELGFNQIFIQSYIDRLIYQMNIKVNVDFTQDKLLRENIYSHFSRTYLRITKNIYINNPLTEDIKRQYPFMFNALYESVEYLELDAKINLNEDEIAFLALHFQSSLDRNMQQKVNIVITCYYGLGISSLLEAKIKNLNDNITIVDTLNIEEVPNYTFSNIDILITTHDIDDSYIPKDVHIIKVTPLFSDEDKSKIKSTLKQIQNPIIKNDALSSVEVTVQSDFDKSLKMIDIFKESKNTLDKQHAITHDYIETALEREKFSSTYIGNLIAIPHGNPEYVLKSNVMIYKLNHSISWKQYEVKLVFFLAIAKDDASIMKNIIHNIAQLTEQDVHHLIKLDDETFKQKIIEHIKK</sequence>
<evidence type="ECO:0000259" key="8">
    <source>
        <dbReference type="PROSITE" id="PS51099"/>
    </source>
</evidence>
<dbReference type="Pfam" id="PF00874">
    <property type="entry name" value="PRD"/>
    <property type="match status" value="1"/>
</dbReference>
<evidence type="ECO:0000259" key="9">
    <source>
        <dbReference type="PROSITE" id="PS51372"/>
    </source>
</evidence>
<dbReference type="Gene3D" id="1.10.1790.10">
    <property type="entry name" value="PRD domain"/>
    <property type="match status" value="1"/>
</dbReference>
<dbReference type="PROSITE" id="PS51372">
    <property type="entry name" value="PRD_2"/>
    <property type="match status" value="1"/>
</dbReference>
<dbReference type="KEGG" id="sste:SAMEA4384403_0198"/>
<dbReference type="GO" id="GO:0008982">
    <property type="term" value="F:protein-N(PI)-phosphohistidine-sugar phosphotransferase activity"/>
    <property type="evidence" value="ECO:0007669"/>
    <property type="project" value="InterPro"/>
</dbReference>
<dbReference type="Pfam" id="PF00359">
    <property type="entry name" value="PTS_EIIA_2"/>
    <property type="match status" value="1"/>
</dbReference>
<dbReference type="InterPro" id="IPR036388">
    <property type="entry name" value="WH-like_DNA-bd_sf"/>
</dbReference>
<dbReference type="PROSITE" id="PS51099">
    <property type="entry name" value="PTS_EIIB_TYPE_2"/>
    <property type="match status" value="1"/>
</dbReference>
<evidence type="ECO:0000256" key="3">
    <source>
        <dbReference type="ARBA" id="ARBA00022737"/>
    </source>
</evidence>
<dbReference type="RefSeq" id="WP_095085487.1">
    <property type="nucleotide sequence ID" value="NZ_BMDM01000009.1"/>
</dbReference>
<dbReference type="Pfam" id="PF05043">
    <property type="entry name" value="Mga"/>
    <property type="match status" value="1"/>
</dbReference>
<dbReference type="InterPro" id="IPR050661">
    <property type="entry name" value="BglG_antiterminators"/>
</dbReference>
<dbReference type="InterPro" id="IPR016152">
    <property type="entry name" value="PTrfase/Anion_transptr"/>
</dbReference>
<keyword evidence="5" id="KW-0010">Activator</keyword>
<name>A0A239YBX9_9STAP</name>
<keyword evidence="3" id="KW-0677">Repeat</keyword>
<dbReference type="InterPro" id="IPR013196">
    <property type="entry name" value="HTH_11"/>
</dbReference>
<dbReference type="PROSITE" id="PS51094">
    <property type="entry name" value="PTS_EIIA_TYPE_2"/>
    <property type="match status" value="1"/>
</dbReference>
<dbReference type="Proteomes" id="UP000242084">
    <property type="component" value="Chromosome 1"/>
</dbReference>
<proteinExistence type="predicted"/>
<dbReference type="SUPFAM" id="SSF46785">
    <property type="entry name" value="Winged helix' DNA-binding domain"/>
    <property type="match status" value="1"/>
</dbReference>
<gene>
    <name evidence="10" type="primary">licR_1</name>
    <name evidence="10" type="ORF">SAMEA4384403_00198</name>
</gene>
<dbReference type="PANTHER" id="PTHR30185">
    <property type="entry name" value="CRYPTIC BETA-GLUCOSIDE BGL OPERON ANTITERMINATOR"/>
    <property type="match status" value="1"/>
</dbReference>
<keyword evidence="11" id="KW-1185">Reference proteome</keyword>
<evidence type="ECO:0000256" key="4">
    <source>
        <dbReference type="ARBA" id="ARBA00023015"/>
    </source>
</evidence>
<dbReference type="InterPro" id="IPR036390">
    <property type="entry name" value="WH_DNA-bd_sf"/>
</dbReference>
<evidence type="ECO:0000259" key="7">
    <source>
        <dbReference type="PROSITE" id="PS51094"/>
    </source>
</evidence>
<dbReference type="GO" id="GO:0009401">
    <property type="term" value="P:phosphoenolpyruvate-dependent sugar phosphotransferase system"/>
    <property type="evidence" value="ECO:0007669"/>
    <property type="project" value="InterPro"/>
</dbReference>
<dbReference type="InterPro" id="IPR013011">
    <property type="entry name" value="PTS_EIIB_2"/>
</dbReference>
<evidence type="ECO:0000313" key="11">
    <source>
        <dbReference type="Proteomes" id="UP000242084"/>
    </source>
</evidence>
<keyword evidence="4" id="KW-0805">Transcription regulation</keyword>
<dbReference type="Pfam" id="PF08279">
    <property type="entry name" value="HTH_11"/>
    <property type="match status" value="1"/>
</dbReference>
<dbReference type="CDD" id="cd05568">
    <property type="entry name" value="PTS_IIB_bgl_like"/>
    <property type="match status" value="1"/>
</dbReference>
<evidence type="ECO:0000313" key="10">
    <source>
        <dbReference type="EMBL" id="SNV55906.1"/>
    </source>
</evidence>
<dbReference type="Gene3D" id="1.10.10.10">
    <property type="entry name" value="Winged helix-like DNA-binding domain superfamily/Winged helix DNA-binding domain"/>
    <property type="match status" value="1"/>
</dbReference>
<evidence type="ECO:0000256" key="1">
    <source>
        <dbReference type="ARBA" id="ARBA00011798"/>
    </source>
</evidence>
<dbReference type="SUPFAM" id="SSF63520">
    <property type="entry name" value="PTS-regulatory domain, PRD"/>
    <property type="match status" value="1"/>
</dbReference>
<dbReference type="InterPro" id="IPR036634">
    <property type="entry name" value="PRD_sf"/>
</dbReference>
<feature type="domain" description="PRD" evidence="9">
    <location>
        <begin position="274"/>
        <end position="381"/>
    </location>
</feature>
<evidence type="ECO:0000256" key="5">
    <source>
        <dbReference type="ARBA" id="ARBA00023159"/>
    </source>
</evidence>
<dbReference type="SUPFAM" id="SSF55804">
    <property type="entry name" value="Phoshotransferase/anion transport protein"/>
    <property type="match status" value="1"/>
</dbReference>
<dbReference type="OrthoDB" id="3175596at2"/>
<keyword evidence="6" id="KW-0804">Transcription</keyword>
<dbReference type="PANTHER" id="PTHR30185:SF12">
    <property type="entry name" value="TRANSCRIPTIONAL REGULATOR MANR"/>
    <property type="match status" value="1"/>
</dbReference>
<dbReference type="InterPro" id="IPR011608">
    <property type="entry name" value="PRD"/>
</dbReference>
<dbReference type="InterPro" id="IPR002178">
    <property type="entry name" value="PTS_EIIA_type-2_dom"/>
</dbReference>
<evidence type="ECO:0000256" key="6">
    <source>
        <dbReference type="ARBA" id="ARBA00023163"/>
    </source>
</evidence>
<keyword evidence="2" id="KW-0808">Transferase</keyword>
<dbReference type="InterPro" id="IPR036095">
    <property type="entry name" value="PTS_EIIB-like_sf"/>
</dbReference>
<dbReference type="InterPro" id="IPR007737">
    <property type="entry name" value="Mga_HTH"/>
</dbReference>
<dbReference type="Gene3D" id="3.40.50.2300">
    <property type="match status" value="1"/>
</dbReference>
<comment type="subunit">
    <text evidence="1">Homodimer or homotrimer. Seems to be a monomer when not phosphorylated.</text>
</comment>
<accession>A0A239YBX9</accession>
<dbReference type="EMBL" id="LT906462">
    <property type="protein sequence ID" value="SNV55906.1"/>
    <property type="molecule type" value="Genomic_DNA"/>
</dbReference>
<dbReference type="SUPFAM" id="SSF52794">
    <property type="entry name" value="PTS system IIB component-like"/>
    <property type="match status" value="1"/>
</dbReference>
<reference evidence="10 11" key="1">
    <citation type="submission" date="2017-06" db="EMBL/GenBank/DDBJ databases">
        <authorList>
            <consortium name="Pathogen Informatics"/>
        </authorList>
    </citation>
    <scope>NUCLEOTIDE SEQUENCE [LARGE SCALE GENOMIC DNA]</scope>
    <source>
        <strain evidence="10 11">NCTC13839</strain>
    </source>
</reference>
<feature type="domain" description="PTS EIIA type-2" evidence="7">
    <location>
        <begin position="479"/>
        <end position="621"/>
    </location>
</feature>
<feature type="domain" description="PTS EIIB type-2" evidence="8">
    <location>
        <begin position="383"/>
        <end position="476"/>
    </location>
</feature>
<dbReference type="GO" id="GO:0006355">
    <property type="term" value="P:regulation of DNA-templated transcription"/>
    <property type="evidence" value="ECO:0007669"/>
    <property type="project" value="InterPro"/>
</dbReference>
<organism evidence="10 11">
    <name type="scientific">Mammaliicoccus stepanovicii</name>
    <dbReference type="NCBI Taxonomy" id="643214"/>
    <lineage>
        <taxon>Bacteria</taxon>
        <taxon>Bacillati</taxon>
        <taxon>Bacillota</taxon>
        <taxon>Bacilli</taxon>
        <taxon>Bacillales</taxon>
        <taxon>Staphylococcaceae</taxon>
        <taxon>Mammaliicoccus</taxon>
    </lineage>
</organism>
<dbReference type="AlphaFoldDB" id="A0A239YBX9"/>
<evidence type="ECO:0000256" key="2">
    <source>
        <dbReference type="ARBA" id="ARBA00022679"/>
    </source>
</evidence>
<protein>
    <submittedName>
        <fullName evidence="10">Putative transcriptional regulator</fullName>
    </submittedName>
</protein>